<dbReference type="PANTHER" id="PTHR32182:SF0">
    <property type="entry name" value="DNA REPLICATION AND REPAIR PROTEIN RECF"/>
    <property type="match status" value="1"/>
</dbReference>
<dbReference type="InterPro" id="IPR001238">
    <property type="entry name" value="DNA-binding_RecF"/>
</dbReference>
<dbReference type="GO" id="GO:0006260">
    <property type="term" value="P:DNA replication"/>
    <property type="evidence" value="ECO:0007669"/>
    <property type="project" value="UniProtKB-UniRule"/>
</dbReference>
<keyword evidence="4 12" id="KW-0963">Cytoplasm</keyword>
<comment type="function">
    <text evidence="12 13">The RecF protein is involved in DNA metabolism; it is required for DNA replication and normal SOS inducibility. RecF binds preferentially to single-stranded, linear DNA. It also seems to bind ATP.</text>
</comment>
<name>A0A419UU84_9BACL</name>
<organism evidence="15 16">
    <name type="scientific">Sinobaca qinghaiensis</name>
    <dbReference type="NCBI Taxonomy" id="342944"/>
    <lineage>
        <taxon>Bacteria</taxon>
        <taxon>Bacillati</taxon>
        <taxon>Bacillota</taxon>
        <taxon>Bacilli</taxon>
        <taxon>Bacillales</taxon>
        <taxon>Sporolactobacillaceae</taxon>
        <taxon>Sinobaca</taxon>
    </lineage>
</organism>
<dbReference type="FunFam" id="1.20.1050.90:FF:000002">
    <property type="entry name" value="DNA replication and repair protein RecF"/>
    <property type="match status" value="1"/>
</dbReference>
<dbReference type="InterPro" id="IPR003395">
    <property type="entry name" value="RecF/RecN/SMC_N"/>
</dbReference>
<dbReference type="OrthoDB" id="9803889at2"/>
<dbReference type="InterPro" id="IPR027417">
    <property type="entry name" value="P-loop_NTPase"/>
</dbReference>
<keyword evidence="9 12" id="KW-0238">DNA-binding</keyword>
<keyword evidence="10 12" id="KW-0234">DNA repair</keyword>
<feature type="domain" description="RecF/RecN/SMC N-terminal" evidence="14">
    <location>
        <begin position="2"/>
        <end position="347"/>
    </location>
</feature>
<comment type="caution">
    <text evidence="15">The sequence shown here is derived from an EMBL/GenBank/DDBJ whole genome shotgun (WGS) entry which is preliminary data.</text>
</comment>
<dbReference type="HAMAP" id="MF_00365">
    <property type="entry name" value="RecF"/>
    <property type="match status" value="1"/>
</dbReference>
<reference evidence="15 16" key="1">
    <citation type="submission" date="2018-09" db="EMBL/GenBank/DDBJ databases">
        <title>Genomic Encyclopedia of Archaeal and Bacterial Type Strains, Phase II (KMG-II): from individual species to whole genera.</title>
        <authorList>
            <person name="Goeker M."/>
        </authorList>
    </citation>
    <scope>NUCLEOTIDE SEQUENCE [LARGE SCALE GENOMIC DNA]</scope>
    <source>
        <strain evidence="15 16">DSM 17008</strain>
    </source>
</reference>
<dbReference type="PANTHER" id="PTHR32182">
    <property type="entry name" value="DNA REPLICATION AND REPAIR PROTEIN RECF"/>
    <property type="match status" value="1"/>
</dbReference>
<dbReference type="GO" id="GO:0005737">
    <property type="term" value="C:cytoplasm"/>
    <property type="evidence" value="ECO:0007669"/>
    <property type="project" value="UniProtKB-SubCell"/>
</dbReference>
<keyword evidence="16" id="KW-1185">Reference proteome</keyword>
<dbReference type="EMBL" id="RAPK01000013">
    <property type="protein sequence ID" value="RKD68081.1"/>
    <property type="molecule type" value="Genomic_DNA"/>
</dbReference>
<evidence type="ECO:0000313" key="15">
    <source>
        <dbReference type="EMBL" id="RKD68081.1"/>
    </source>
</evidence>
<sequence length="373" mass="42284">MYINEISLKQYRNYNQLTLPVENEINVILGENAQGKTNFMEAIHVLAFAKSHRTSKDKELIQWDQDFARISAEVTKKNGPASLQMILSEKGKKAKVNGLEQKKLSQYIGSCNVVMFAPEDLSLVKGGPNLRRRFLDMEIGQISSVYLHDLGIYQKILKQRNQLLKDIFPSATKEQDMMLQVLTDQLVQTASKVIGRRFSFLKMLRNWAQDIHWQISRQMEKLDIEYSSSAEVEEGMDEKAIAASLHRAFEKASDREIRRGISLVGPHRDELIIKINGREAQTYGSQGQQRTAALSLKLAEIELIHDNIGEYPILLLDDVLSELDHFRQSHLLHAIQGKVQTFVTTTSIDGIEHETLKKASTFHAGSGLLTPAE</sequence>
<dbReference type="Gene3D" id="1.20.1050.90">
    <property type="entry name" value="RecF/RecN/SMC, N-terminal domain"/>
    <property type="match status" value="1"/>
</dbReference>
<evidence type="ECO:0000256" key="10">
    <source>
        <dbReference type="ARBA" id="ARBA00023204"/>
    </source>
</evidence>
<evidence type="ECO:0000256" key="3">
    <source>
        <dbReference type="ARBA" id="ARBA00020170"/>
    </source>
</evidence>
<protein>
    <recommendedName>
        <fullName evidence="3 12">DNA replication and repair protein RecF</fullName>
    </recommendedName>
</protein>
<accession>A0A419UU84</accession>
<dbReference type="GO" id="GO:0009432">
    <property type="term" value="P:SOS response"/>
    <property type="evidence" value="ECO:0007669"/>
    <property type="project" value="UniProtKB-UniRule"/>
</dbReference>
<keyword evidence="7 12" id="KW-0227">DNA damage</keyword>
<evidence type="ECO:0000256" key="9">
    <source>
        <dbReference type="ARBA" id="ARBA00023125"/>
    </source>
</evidence>
<dbReference type="SUPFAM" id="SSF52540">
    <property type="entry name" value="P-loop containing nucleoside triphosphate hydrolases"/>
    <property type="match status" value="1"/>
</dbReference>
<keyword evidence="5 12" id="KW-0235">DNA replication</keyword>
<keyword evidence="6 12" id="KW-0547">Nucleotide-binding</keyword>
<dbReference type="PROSITE" id="PS00617">
    <property type="entry name" value="RECF_1"/>
    <property type="match status" value="1"/>
</dbReference>
<proteinExistence type="inferred from homology"/>
<keyword evidence="11 12" id="KW-0742">SOS response</keyword>
<dbReference type="GO" id="GO:0005524">
    <property type="term" value="F:ATP binding"/>
    <property type="evidence" value="ECO:0007669"/>
    <property type="project" value="UniProtKB-UniRule"/>
</dbReference>
<evidence type="ECO:0000256" key="4">
    <source>
        <dbReference type="ARBA" id="ARBA00022490"/>
    </source>
</evidence>
<evidence type="ECO:0000256" key="7">
    <source>
        <dbReference type="ARBA" id="ARBA00022763"/>
    </source>
</evidence>
<dbReference type="InterPro" id="IPR018078">
    <property type="entry name" value="DNA-binding_RecF_CS"/>
</dbReference>
<dbReference type="NCBIfam" id="TIGR00611">
    <property type="entry name" value="recf"/>
    <property type="match status" value="1"/>
</dbReference>
<evidence type="ECO:0000256" key="1">
    <source>
        <dbReference type="ARBA" id="ARBA00004496"/>
    </source>
</evidence>
<evidence type="ECO:0000256" key="8">
    <source>
        <dbReference type="ARBA" id="ARBA00022840"/>
    </source>
</evidence>
<dbReference type="Gene3D" id="3.40.50.300">
    <property type="entry name" value="P-loop containing nucleotide triphosphate hydrolases"/>
    <property type="match status" value="1"/>
</dbReference>
<keyword evidence="8 12" id="KW-0067">ATP-binding</keyword>
<dbReference type="GO" id="GO:0006302">
    <property type="term" value="P:double-strand break repair"/>
    <property type="evidence" value="ECO:0007669"/>
    <property type="project" value="TreeGrafter"/>
</dbReference>
<evidence type="ECO:0000259" key="14">
    <source>
        <dbReference type="Pfam" id="PF02463"/>
    </source>
</evidence>
<dbReference type="AlphaFoldDB" id="A0A419UU84"/>
<comment type="similarity">
    <text evidence="2 12 13">Belongs to the RecF family.</text>
</comment>
<evidence type="ECO:0000256" key="6">
    <source>
        <dbReference type="ARBA" id="ARBA00022741"/>
    </source>
</evidence>
<evidence type="ECO:0000256" key="5">
    <source>
        <dbReference type="ARBA" id="ARBA00022705"/>
    </source>
</evidence>
<comment type="subcellular location">
    <subcellularLocation>
        <location evidence="1 12 13">Cytoplasm</location>
    </subcellularLocation>
</comment>
<dbReference type="RefSeq" id="WP_120194483.1">
    <property type="nucleotide sequence ID" value="NZ_RAPK01000013.1"/>
</dbReference>
<dbReference type="InterPro" id="IPR042174">
    <property type="entry name" value="RecF_2"/>
</dbReference>
<evidence type="ECO:0000256" key="11">
    <source>
        <dbReference type="ARBA" id="ARBA00023236"/>
    </source>
</evidence>
<dbReference type="PROSITE" id="PS00618">
    <property type="entry name" value="RECF_2"/>
    <property type="match status" value="1"/>
</dbReference>
<evidence type="ECO:0000256" key="12">
    <source>
        <dbReference type="HAMAP-Rule" id="MF_00365"/>
    </source>
</evidence>
<evidence type="ECO:0000313" key="16">
    <source>
        <dbReference type="Proteomes" id="UP000285120"/>
    </source>
</evidence>
<dbReference type="GO" id="GO:0003697">
    <property type="term" value="F:single-stranded DNA binding"/>
    <property type="evidence" value="ECO:0007669"/>
    <property type="project" value="UniProtKB-UniRule"/>
</dbReference>
<evidence type="ECO:0000256" key="2">
    <source>
        <dbReference type="ARBA" id="ARBA00008016"/>
    </source>
</evidence>
<dbReference type="CDD" id="cd03242">
    <property type="entry name" value="ABC_RecF"/>
    <property type="match status" value="1"/>
</dbReference>
<gene>
    <name evidence="12" type="primary">recF</name>
    <name evidence="15" type="ORF">ATL39_3352</name>
</gene>
<evidence type="ECO:0000256" key="13">
    <source>
        <dbReference type="RuleBase" id="RU000578"/>
    </source>
</evidence>
<feature type="binding site" evidence="12">
    <location>
        <begin position="30"/>
        <end position="37"/>
    </location>
    <ligand>
        <name>ATP</name>
        <dbReference type="ChEBI" id="CHEBI:30616"/>
    </ligand>
</feature>
<dbReference type="Proteomes" id="UP000285120">
    <property type="component" value="Unassembled WGS sequence"/>
</dbReference>
<dbReference type="GO" id="GO:0000731">
    <property type="term" value="P:DNA synthesis involved in DNA repair"/>
    <property type="evidence" value="ECO:0007669"/>
    <property type="project" value="TreeGrafter"/>
</dbReference>
<dbReference type="Pfam" id="PF02463">
    <property type="entry name" value="SMC_N"/>
    <property type="match status" value="1"/>
</dbReference>